<dbReference type="InterPro" id="IPR038765">
    <property type="entry name" value="Papain-like_cys_pep_sf"/>
</dbReference>
<feature type="signal peptide" evidence="6">
    <location>
        <begin position="1"/>
        <end position="30"/>
    </location>
</feature>
<dbReference type="AlphaFoldDB" id="A0A9D2NQJ4"/>
<evidence type="ECO:0000256" key="4">
    <source>
        <dbReference type="ARBA" id="ARBA00022807"/>
    </source>
</evidence>
<evidence type="ECO:0000313" key="9">
    <source>
        <dbReference type="EMBL" id="HJC35154.1"/>
    </source>
</evidence>
<comment type="similarity">
    <text evidence="1">Belongs to the peptidase C40 family.</text>
</comment>
<organism evidence="9 10">
    <name type="scientific">Candidatus Mediterraneibacter faecipullorum</name>
    <dbReference type="NCBI Taxonomy" id="2838670"/>
    <lineage>
        <taxon>Bacteria</taxon>
        <taxon>Bacillati</taxon>
        <taxon>Bacillota</taxon>
        <taxon>Clostridia</taxon>
        <taxon>Lachnospirales</taxon>
        <taxon>Lachnospiraceae</taxon>
        <taxon>Mediterraneibacter</taxon>
    </lineage>
</organism>
<dbReference type="GO" id="GO:0008234">
    <property type="term" value="F:cysteine-type peptidase activity"/>
    <property type="evidence" value="ECO:0007669"/>
    <property type="project" value="UniProtKB-KW"/>
</dbReference>
<reference evidence="9" key="1">
    <citation type="journal article" date="2021" name="PeerJ">
        <title>Extensive microbial diversity within the chicken gut microbiome revealed by metagenomics and culture.</title>
        <authorList>
            <person name="Gilroy R."/>
            <person name="Ravi A."/>
            <person name="Getino M."/>
            <person name="Pursley I."/>
            <person name="Horton D.L."/>
            <person name="Alikhan N.F."/>
            <person name="Baker D."/>
            <person name="Gharbi K."/>
            <person name="Hall N."/>
            <person name="Watson M."/>
            <person name="Adriaenssens E.M."/>
            <person name="Foster-Nyarko E."/>
            <person name="Jarju S."/>
            <person name="Secka A."/>
            <person name="Antonio M."/>
            <person name="Oren A."/>
            <person name="Chaudhuri R.R."/>
            <person name="La Ragione R."/>
            <person name="Hildebrand F."/>
            <person name="Pallen M.J."/>
        </authorList>
    </citation>
    <scope>NUCLEOTIDE SEQUENCE</scope>
    <source>
        <strain evidence="9">ChiW19-954</strain>
    </source>
</reference>
<evidence type="ECO:0000256" key="6">
    <source>
        <dbReference type="SAM" id="SignalP"/>
    </source>
</evidence>
<keyword evidence="4" id="KW-0788">Thiol protease</keyword>
<evidence type="ECO:0000256" key="3">
    <source>
        <dbReference type="ARBA" id="ARBA00022801"/>
    </source>
</evidence>
<evidence type="ECO:0000259" key="8">
    <source>
        <dbReference type="PROSITE" id="PS51935"/>
    </source>
</evidence>
<keyword evidence="2" id="KW-0645">Protease</keyword>
<evidence type="ECO:0000313" key="10">
    <source>
        <dbReference type="Proteomes" id="UP000823890"/>
    </source>
</evidence>
<keyword evidence="6" id="KW-0732">Signal</keyword>
<feature type="domain" description="SH3b" evidence="7">
    <location>
        <begin position="146"/>
        <end position="211"/>
    </location>
</feature>
<gene>
    <name evidence="9" type="ORF">H9758_11290</name>
</gene>
<dbReference type="EMBL" id="DWWO01000135">
    <property type="protein sequence ID" value="HJC35154.1"/>
    <property type="molecule type" value="Genomic_DNA"/>
</dbReference>
<feature type="chain" id="PRO_5038648867" evidence="6">
    <location>
        <begin position="31"/>
        <end position="372"/>
    </location>
</feature>
<dbReference type="InterPro" id="IPR000064">
    <property type="entry name" value="NLP_P60_dom"/>
</dbReference>
<evidence type="ECO:0000259" key="7">
    <source>
        <dbReference type="PROSITE" id="PS51781"/>
    </source>
</evidence>
<protein>
    <submittedName>
        <fullName evidence="9">C40 family peptidase</fullName>
    </submittedName>
</protein>
<dbReference type="PANTHER" id="PTHR47053:SF1">
    <property type="entry name" value="MUREIN DD-ENDOPEPTIDASE MEPH-RELATED"/>
    <property type="match status" value="1"/>
</dbReference>
<reference evidence="9" key="2">
    <citation type="submission" date="2021-04" db="EMBL/GenBank/DDBJ databases">
        <authorList>
            <person name="Gilroy R."/>
        </authorList>
    </citation>
    <scope>NUCLEOTIDE SEQUENCE</scope>
    <source>
        <strain evidence="9">ChiW19-954</strain>
    </source>
</reference>
<evidence type="ECO:0000256" key="1">
    <source>
        <dbReference type="ARBA" id="ARBA00007074"/>
    </source>
</evidence>
<proteinExistence type="inferred from homology"/>
<comment type="caution">
    <text evidence="9">The sequence shown here is derived from an EMBL/GenBank/DDBJ whole genome shotgun (WGS) entry which is preliminary data.</text>
</comment>
<dbReference type="SUPFAM" id="SSF54001">
    <property type="entry name" value="Cysteine proteinases"/>
    <property type="match status" value="1"/>
</dbReference>
<feature type="compositionally biased region" description="Basic and acidic residues" evidence="5">
    <location>
        <begin position="227"/>
        <end position="246"/>
    </location>
</feature>
<dbReference type="SMART" id="SM00287">
    <property type="entry name" value="SH3b"/>
    <property type="match status" value="2"/>
</dbReference>
<dbReference type="InterPro" id="IPR003646">
    <property type="entry name" value="SH3-like_bac-type"/>
</dbReference>
<dbReference type="Pfam" id="PF00877">
    <property type="entry name" value="NLPC_P60"/>
    <property type="match status" value="1"/>
</dbReference>
<evidence type="ECO:0000256" key="5">
    <source>
        <dbReference type="SAM" id="MobiDB-lite"/>
    </source>
</evidence>
<accession>A0A9D2NQJ4</accession>
<dbReference type="PANTHER" id="PTHR47053">
    <property type="entry name" value="MUREIN DD-ENDOPEPTIDASE MEPH-RELATED"/>
    <property type="match status" value="1"/>
</dbReference>
<dbReference type="Proteomes" id="UP000823890">
    <property type="component" value="Unassembled WGS sequence"/>
</dbReference>
<dbReference type="PROSITE" id="PS51935">
    <property type="entry name" value="NLPC_P60"/>
    <property type="match status" value="1"/>
</dbReference>
<feature type="region of interest" description="Disordered" evidence="5">
    <location>
        <begin position="210"/>
        <end position="252"/>
    </location>
</feature>
<keyword evidence="3" id="KW-0378">Hydrolase</keyword>
<dbReference type="Gene3D" id="3.90.1720.10">
    <property type="entry name" value="endopeptidase domain like (from Nostoc punctiforme)"/>
    <property type="match status" value="1"/>
</dbReference>
<dbReference type="Pfam" id="PF08239">
    <property type="entry name" value="SH3_3"/>
    <property type="match status" value="2"/>
</dbReference>
<dbReference type="InterPro" id="IPR051202">
    <property type="entry name" value="Peptidase_C40"/>
</dbReference>
<dbReference type="GO" id="GO:0006508">
    <property type="term" value="P:proteolysis"/>
    <property type="evidence" value="ECO:0007669"/>
    <property type="project" value="UniProtKB-KW"/>
</dbReference>
<evidence type="ECO:0000256" key="2">
    <source>
        <dbReference type="ARBA" id="ARBA00022670"/>
    </source>
</evidence>
<feature type="domain" description="NlpC/P60" evidence="8">
    <location>
        <begin position="257"/>
        <end position="372"/>
    </location>
</feature>
<sequence>MGKTHIRQKVVLSAMAGVIVIPGSMLQVSAAEETDEQPFIQASGIESVLEECYETDVKDNINLYLVPTEEGEYLNMAFSDTGDYTYIRSAPDENSDWVGKLYKDSAAQVLEYLDGWTKIRSGSAEGYVPADALITGGEAEQHAEEYENNTVTVTARVLNVREGQGTDTSVLTQIELDEQYQVTSEPVDGWYPVKVGDIDGWVSGEYVTEETSYSYGETKEEEEERIAEEKAEQERKEQEAAEKEAAEASASSVSSTGVSGQAVIDYACQFVGNPYVWGGTSLTNGADCSGFVQSVYAHFGINLPRTTYDMVNSGYAVSYEEAQPGDLILYGDCSHVGLYMGDGNIVNALNSDKGICICSATYTNIYAVRRVL</sequence>
<dbReference type="Gene3D" id="2.30.30.40">
    <property type="entry name" value="SH3 Domains"/>
    <property type="match status" value="2"/>
</dbReference>
<name>A0A9D2NQJ4_9FIRM</name>
<dbReference type="PROSITE" id="PS51781">
    <property type="entry name" value="SH3B"/>
    <property type="match status" value="1"/>
</dbReference>